<keyword evidence="2" id="KW-1185">Reference proteome</keyword>
<dbReference type="KEGG" id="vg:26634078"/>
<name>A0A0B5H300_9CAUD</name>
<gene>
    <name evidence="1" type="ORF">SBVP3_00100</name>
</gene>
<evidence type="ECO:0000313" key="1">
    <source>
        <dbReference type="EMBL" id="AJF40867.1"/>
    </source>
</evidence>
<proteinExistence type="predicted"/>
<sequence>MSKNIWTDELRKEAVDMYLERIAEYDEDKQSAFSTEVVAGIAEELQMAKNSVRVILQKATRPDGTPVYIKAKAAPKAKAAGATSGAAGKKVSKADAHAELVSALKDHGAEVSDELMEVIEKMTGKAAQLIAEAIRSPSAE</sequence>
<dbReference type="Proteomes" id="UP000031804">
    <property type="component" value="Segment"/>
</dbReference>
<dbReference type="GeneID" id="26634078"/>
<organism evidence="1 2">
    <name type="scientific">Vibrio phage phi 3</name>
    <dbReference type="NCBI Taxonomy" id="1589298"/>
    <lineage>
        <taxon>Viruses</taxon>
        <taxon>Duplodnaviria</taxon>
        <taxon>Heunggongvirae</taxon>
        <taxon>Uroviricota</taxon>
        <taxon>Caudoviricetes</taxon>
        <taxon>Demerecviridae</taxon>
        <taxon>Ermolyevavirinae</taxon>
        <taxon>Jesfedecavirus</taxon>
        <taxon>Jesfedecavirus phi3</taxon>
    </lineage>
</organism>
<dbReference type="RefSeq" id="YP_009207565.1">
    <property type="nucleotide sequence ID" value="NC_028895.1"/>
</dbReference>
<protein>
    <submittedName>
        <fullName evidence="1">D3 protein</fullName>
    </submittedName>
</protein>
<evidence type="ECO:0000313" key="2">
    <source>
        <dbReference type="Proteomes" id="UP000031804"/>
    </source>
</evidence>
<reference evidence="1 2" key="1">
    <citation type="submission" date="2014-12" db="EMBL/GenBank/DDBJ databases">
        <title>Complete genome sequences of three Vibrio cholerae specific bacteriophages.</title>
        <authorList>
            <person name="Bhandare S.G."/>
            <person name="Warry A."/>
            <person name="Emes R.D."/>
            <person name="Hooton S.P.T."/>
            <person name="Barrow P.A."/>
            <person name="Atterbury R.J."/>
        </authorList>
    </citation>
    <scope>NUCLEOTIDE SEQUENCE [LARGE SCALE GENOMIC DNA]</scope>
</reference>
<dbReference type="OrthoDB" id="24014at10239"/>
<accession>A0A0B5H300</accession>
<dbReference type="EMBL" id="KP280063">
    <property type="protein sequence ID" value="AJF40867.1"/>
    <property type="molecule type" value="Genomic_DNA"/>
</dbReference>